<feature type="chain" id="PRO_5041284962" evidence="1">
    <location>
        <begin position="21"/>
        <end position="377"/>
    </location>
</feature>
<protein>
    <submittedName>
        <fullName evidence="2">DUF2911 domain-containing protein</fullName>
    </submittedName>
</protein>
<accession>A0AA49Q8Z1</accession>
<accession>A0AA49JX12</accession>
<proteinExistence type="predicted"/>
<organism evidence="2">
    <name type="scientific">Pseudogemmatithrix spongiicola</name>
    <dbReference type="NCBI Taxonomy" id="3062599"/>
    <lineage>
        <taxon>Bacteria</taxon>
        <taxon>Pseudomonadati</taxon>
        <taxon>Gemmatimonadota</taxon>
        <taxon>Gemmatimonadia</taxon>
        <taxon>Gemmatimonadales</taxon>
        <taxon>Gemmatimonadaceae</taxon>
        <taxon>Pseudogemmatithrix</taxon>
    </lineage>
</organism>
<dbReference type="EMBL" id="CP130612">
    <property type="protein sequence ID" value="WKW13367.1"/>
    <property type="molecule type" value="Genomic_DNA"/>
</dbReference>
<dbReference type="EMBL" id="CP130613">
    <property type="protein sequence ID" value="WKW16274.1"/>
    <property type="molecule type" value="Genomic_DNA"/>
</dbReference>
<evidence type="ECO:0000313" key="3">
    <source>
        <dbReference type="EMBL" id="WKW16274.1"/>
    </source>
</evidence>
<dbReference type="Proteomes" id="UP001229955">
    <property type="component" value="Chromosome"/>
</dbReference>
<evidence type="ECO:0000313" key="4">
    <source>
        <dbReference type="Proteomes" id="UP001229955"/>
    </source>
</evidence>
<sequence length="377" mass="41247">MRLLPIALIAVLPATLVAQAPATLTARLGVDTISVEKVVRTGNTLVAEVVTRSPRTTFQRHRAQFDEAGNLTSLTVRDFNPANGFEERITTYTRRGDSLDIAVRGNQQSARTVAAPAEWLPFIDLVHWPFDVALQRMRRSNQTQYAAPMLSGQRISNFPLAFMGRDSATVTHPTRGTMRLTVLPDGAIRTLDAGATTRALIVSRSGDSDPAALARDFATRDAAGRGIGELSGRGGGETSVLGATITLDYGVPMKRGRDIWGALVRYGQLWRTGANRATHFKTDRELRFGDLVVPAGEYTLFSIPEAAGGLLIINRQTGQNGQQYDPARDLGRVPLRARALDREVEAFTIQVREENGRGVLALQWDRTELVAEFTVVR</sequence>
<keyword evidence="1" id="KW-0732">Signal</keyword>
<dbReference type="RefSeq" id="WP_367886225.1">
    <property type="nucleotide sequence ID" value="NZ_CP130612.1"/>
</dbReference>
<evidence type="ECO:0000256" key="1">
    <source>
        <dbReference type="SAM" id="SignalP"/>
    </source>
</evidence>
<keyword evidence="4" id="KW-1185">Reference proteome</keyword>
<reference evidence="2" key="1">
    <citation type="submission" date="2023-07" db="EMBL/GenBank/DDBJ databases">
        <authorList>
            <person name="Haufschild T."/>
            <person name="Kallscheuer N."/>
            <person name="Hammer J."/>
            <person name="Kohn T."/>
            <person name="Kabuu M."/>
            <person name="Jogler M."/>
            <person name="Wohfarth N."/>
            <person name="Heuer A."/>
            <person name="Rohde M."/>
            <person name="van Teeseling M.C.F."/>
            <person name="Jogler C."/>
        </authorList>
    </citation>
    <scope>NUCLEOTIDE SEQUENCE</scope>
    <source>
        <strain evidence="2">Strain 138</strain>
        <strain evidence="3">Strain 318</strain>
    </source>
</reference>
<dbReference type="KEGG" id="pspc:Strain318_002685"/>
<gene>
    <name evidence="2" type="ORF">Strain138_002685</name>
    <name evidence="3" type="ORF">Strain318_002685</name>
</gene>
<name>A0AA49JX12_9BACT</name>
<evidence type="ECO:0000313" key="2">
    <source>
        <dbReference type="EMBL" id="WKW13367.1"/>
    </source>
</evidence>
<dbReference type="Pfam" id="PF11138">
    <property type="entry name" value="DUF2911"/>
    <property type="match status" value="1"/>
</dbReference>
<dbReference type="AlphaFoldDB" id="A0AA49JX12"/>
<feature type="signal peptide" evidence="1">
    <location>
        <begin position="1"/>
        <end position="20"/>
    </location>
</feature>
<dbReference type="InterPro" id="IPR021314">
    <property type="entry name" value="DUF2911"/>
</dbReference>